<feature type="compositionally biased region" description="Pro residues" evidence="5">
    <location>
        <begin position="556"/>
        <end position="567"/>
    </location>
</feature>
<evidence type="ECO:0000256" key="3">
    <source>
        <dbReference type="ARBA" id="ARBA00023242"/>
    </source>
</evidence>
<dbReference type="GO" id="GO:0030182">
    <property type="term" value="P:neuron differentiation"/>
    <property type="evidence" value="ECO:0007669"/>
    <property type="project" value="TreeGrafter"/>
</dbReference>
<dbReference type="GO" id="GO:0000122">
    <property type="term" value="P:negative regulation of transcription by RNA polymerase II"/>
    <property type="evidence" value="ECO:0007669"/>
    <property type="project" value="TreeGrafter"/>
</dbReference>
<dbReference type="GO" id="GO:0001228">
    <property type="term" value="F:DNA-binding transcription activator activity, RNA polymerase II-specific"/>
    <property type="evidence" value="ECO:0007669"/>
    <property type="project" value="TreeGrafter"/>
</dbReference>
<name>A0A7R9CAB4_TIMCR</name>
<evidence type="ECO:0000313" key="7">
    <source>
        <dbReference type="EMBL" id="CAD7392344.1"/>
    </source>
</evidence>
<feature type="DNA-binding region" description="HMG box" evidence="4">
    <location>
        <begin position="33"/>
        <end position="90"/>
    </location>
</feature>
<dbReference type="Gene3D" id="1.10.30.10">
    <property type="entry name" value="High mobility group box domain"/>
    <property type="match status" value="1"/>
</dbReference>
<organism evidence="7">
    <name type="scientific">Timema cristinae</name>
    <name type="common">Walking stick</name>
    <dbReference type="NCBI Taxonomy" id="61476"/>
    <lineage>
        <taxon>Eukaryota</taxon>
        <taxon>Metazoa</taxon>
        <taxon>Ecdysozoa</taxon>
        <taxon>Arthropoda</taxon>
        <taxon>Hexapoda</taxon>
        <taxon>Insecta</taxon>
        <taxon>Pterygota</taxon>
        <taxon>Neoptera</taxon>
        <taxon>Polyneoptera</taxon>
        <taxon>Phasmatodea</taxon>
        <taxon>Timematodea</taxon>
        <taxon>Timematoidea</taxon>
        <taxon>Timematidae</taxon>
        <taxon>Timema</taxon>
    </lineage>
</organism>
<dbReference type="GO" id="GO:0005634">
    <property type="term" value="C:nucleus"/>
    <property type="evidence" value="ECO:0007669"/>
    <property type="project" value="UniProtKB-SubCell"/>
</dbReference>
<accession>A0A7R9CAB4</accession>
<feature type="region of interest" description="Disordered" evidence="5">
    <location>
        <begin position="556"/>
        <end position="579"/>
    </location>
</feature>
<evidence type="ECO:0000256" key="4">
    <source>
        <dbReference type="PROSITE-ProRule" id="PRU00267"/>
    </source>
</evidence>
<dbReference type="AlphaFoldDB" id="A0A7R9CAB4"/>
<dbReference type="SMART" id="SM00398">
    <property type="entry name" value="HMG"/>
    <property type="match status" value="1"/>
</dbReference>
<dbReference type="GO" id="GO:0000978">
    <property type="term" value="F:RNA polymerase II cis-regulatory region sequence-specific DNA binding"/>
    <property type="evidence" value="ECO:0007669"/>
    <property type="project" value="TreeGrafter"/>
</dbReference>
<dbReference type="PANTHER" id="PTHR10270:SF324">
    <property type="entry name" value="SOX DOMAIN-CONTAINING PROTEIN DICHAETE-RELATED"/>
    <property type="match status" value="1"/>
</dbReference>
<dbReference type="PROSITE" id="PS50118">
    <property type="entry name" value="HMG_BOX_2"/>
    <property type="match status" value="1"/>
</dbReference>
<proteinExistence type="predicted"/>
<evidence type="ECO:0000259" key="6">
    <source>
        <dbReference type="PROSITE" id="PS50118"/>
    </source>
</evidence>
<dbReference type="FunFam" id="1.10.30.10:FF:000002">
    <property type="entry name" value="transcription factor Sox-2"/>
    <property type="match status" value="1"/>
</dbReference>
<sequence length="600" mass="66524">MRATVSELEALREIIPRVTMNGAKTLHGHQEHIKRPMNAFMVWSRGQRRKMAQENPKMHNSEISKRLGAEWKLLTEMEKRPFIDEAKRLRPASVDTCSLLHARLINSVHPTEIRTSISPSSAVELNTTSALANYATEAGCKGSGDQVIRFLGLRQRRMRSAEHDSCPIVLQSTIQFSYEKTKEFGKVELEEVNPHLCGRRVENHLGKKKPVHPTDIRTPISPSSAVELNTTSALANYATEAGLGKVELEEVNPHLRGGRVENHLGKTTPSSPDRDSNLDLPVLSSQAQHDKRVSQLSHRGGGSEPAFARRESGKPFSKNRPQFTRPRFEPRSPRPQAVELNTTSALANYVTEAEEKCPTCSKRECTLAVSNPSFTEKQWRLARQCPVNEHNWALVFHAPCSGNRKRALHMKEHPDYKYRPRRKPKSLMKKEPKFGFSLSPLLSSGMDHLHGMHRSLLPPLPIPPPGSHHPFFHGSDTADLKFPRSLFPPFPYPFYPLHPATAKLHAEELASSSASSKTAADLALQALYGGSLYSGWPGLTTSTPCLVPCGCGPVAPTTPSPSQPPSPTTTSPGDIKRPVAYLLVKPDEHGFNSPPPQHVI</sequence>
<dbReference type="InterPro" id="IPR009071">
    <property type="entry name" value="HMG_box_dom"/>
</dbReference>
<dbReference type="Pfam" id="PF00505">
    <property type="entry name" value="HMG_box"/>
    <property type="match status" value="1"/>
</dbReference>
<dbReference type="PANTHER" id="PTHR10270">
    <property type="entry name" value="SOX TRANSCRIPTION FACTOR"/>
    <property type="match status" value="1"/>
</dbReference>
<feature type="domain" description="HMG box" evidence="6">
    <location>
        <begin position="33"/>
        <end position="90"/>
    </location>
</feature>
<evidence type="ECO:0000256" key="2">
    <source>
        <dbReference type="ARBA" id="ARBA00023125"/>
    </source>
</evidence>
<dbReference type="GO" id="GO:0007420">
    <property type="term" value="P:brain development"/>
    <property type="evidence" value="ECO:0007669"/>
    <property type="project" value="TreeGrafter"/>
</dbReference>
<dbReference type="EMBL" id="OC316530">
    <property type="protein sequence ID" value="CAD7392344.1"/>
    <property type="molecule type" value="Genomic_DNA"/>
</dbReference>
<feature type="compositionally biased region" description="Basic and acidic residues" evidence="5">
    <location>
        <begin position="255"/>
        <end position="264"/>
    </location>
</feature>
<comment type="subcellular location">
    <subcellularLocation>
        <location evidence="1">Nucleus</location>
    </subcellularLocation>
</comment>
<dbReference type="CDD" id="cd22028">
    <property type="entry name" value="HMG-box_SoxA_SoxB_SoxG"/>
    <property type="match status" value="1"/>
</dbReference>
<evidence type="ECO:0000256" key="1">
    <source>
        <dbReference type="ARBA" id="ARBA00004123"/>
    </source>
</evidence>
<protein>
    <recommendedName>
        <fullName evidence="6">HMG box domain-containing protein</fullName>
    </recommendedName>
</protein>
<gene>
    <name evidence="7" type="ORF">TCEB3V08_LOCUS375</name>
</gene>
<feature type="region of interest" description="Disordered" evidence="5">
    <location>
        <begin position="255"/>
        <end position="336"/>
    </location>
</feature>
<keyword evidence="3 4" id="KW-0539">Nucleus</keyword>
<dbReference type="InterPro" id="IPR036910">
    <property type="entry name" value="HMG_box_dom_sf"/>
</dbReference>
<dbReference type="SUPFAM" id="SSF47095">
    <property type="entry name" value="HMG-box"/>
    <property type="match status" value="1"/>
</dbReference>
<evidence type="ECO:0000256" key="5">
    <source>
        <dbReference type="SAM" id="MobiDB-lite"/>
    </source>
</evidence>
<keyword evidence="2 4" id="KW-0238">DNA-binding</keyword>
<reference evidence="7" key="1">
    <citation type="submission" date="2020-11" db="EMBL/GenBank/DDBJ databases">
        <authorList>
            <person name="Tran Van P."/>
        </authorList>
    </citation>
    <scope>NUCLEOTIDE SEQUENCE</scope>
</reference>
<dbReference type="InterPro" id="IPR050140">
    <property type="entry name" value="SRY-related_HMG-box_TF-like"/>
</dbReference>